<dbReference type="OrthoDB" id="25644at10239"/>
<feature type="transmembrane region" description="Helical" evidence="1">
    <location>
        <begin position="52"/>
        <end position="71"/>
    </location>
</feature>
<keyword evidence="1" id="KW-0812">Transmembrane</keyword>
<evidence type="ECO:0000313" key="2">
    <source>
        <dbReference type="EMBL" id="ABT15043.1"/>
    </source>
</evidence>
<feature type="transmembrane region" description="Helical" evidence="1">
    <location>
        <begin position="7"/>
        <end position="25"/>
    </location>
</feature>
<dbReference type="EMBL" id="DQ491002">
    <property type="protein sequence ID" value="ABT15043.1"/>
    <property type="molecule type" value="Genomic_DNA"/>
</dbReference>
<gene>
    <name evidence="2" type="primary">B644L</name>
    <name evidence="2" type="ORF">NY2A_B644L</name>
</gene>
<reference evidence="2 3" key="1">
    <citation type="journal article" date="2007" name="Virology">
        <title>Sequence and annotation of the 369-kb NY-2A and the 345-kb AR158 viruses that infect Chlorella NC64A.</title>
        <authorList>
            <person name="Fitzgerald L.A."/>
            <person name="Graves M.V."/>
            <person name="Li X."/>
            <person name="Feldblyum T."/>
            <person name="Nierman W.C."/>
            <person name="Van Etten J.L."/>
        </authorList>
    </citation>
    <scope>NUCLEOTIDE SEQUENCE [LARGE SCALE GENOMIC DNA]</scope>
    <source>
        <strain evidence="2 3">NY-2A</strain>
    </source>
</reference>
<evidence type="ECO:0000313" key="3">
    <source>
        <dbReference type="Proteomes" id="UP000202419"/>
    </source>
</evidence>
<organism evidence="2 3">
    <name type="scientific">Paramecium bursaria Chlorella virus NY2A</name>
    <name type="common">PBCV-NY2A</name>
    <dbReference type="NCBI Taxonomy" id="46021"/>
    <lineage>
        <taxon>Viruses</taxon>
        <taxon>Varidnaviria</taxon>
        <taxon>Bamfordvirae</taxon>
        <taxon>Nucleocytoviricota</taxon>
        <taxon>Megaviricetes</taxon>
        <taxon>Algavirales</taxon>
        <taxon>Phycodnaviridae</taxon>
        <taxon>Chlorovirus</taxon>
        <taxon>Chlorovirus americanus</taxon>
    </lineage>
</organism>
<proteinExistence type="predicted"/>
<accession>A7IXG9</accession>
<dbReference type="Proteomes" id="UP000202419">
    <property type="component" value="Segment"/>
</dbReference>
<organismHost>
    <name type="scientific">Chlorella</name>
    <dbReference type="NCBI Taxonomy" id="3071"/>
</organismHost>
<name>A7IXG9_PBCVN</name>
<dbReference type="RefSeq" id="YP_001497840.1">
    <property type="nucleotide sequence ID" value="NC_009898.1"/>
</dbReference>
<protein>
    <submittedName>
        <fullName evidence="2">Uncharacterized protein B644L</fullName>
    </submittedName>
</protein>
<dbReference type="KEGG" id="vg:5658704"/>
<keyword evidence="1" id="KW-0472">Membrane</keyword>
<sequence length="92" mass="9800">MQGGIFGTVKLMLMLFSYFAAYQLGKMQERPVSAWPKAKAGQNKYMVGDWQAWRPIYLGVVGVAVLLTLLGTGGMSGMGGMFGGGGYGGGYY</sequence>
<evidence type="ECO:0000256" key="1">
    <source>
        <dbReference type="SAM" id="Phobius"/>
    </source>
</evidence>
<keyword evidence="1" id="KW-1133">Transmembrane helix</keyword>
<keyword evidence="3" id="KW-1185">Reference proteome</keyword>
<dbReference type="GeneID" id="5658704"/>